<dbReference type="SUPFAM" id="SSF46785">
    <property type="entry name" value="Winged helix' DNA-binding domain"/>
    <property type="match status" value="1"/>
</dbReference>
<evidence type="ECO:0000256" key="3">
    <source>
        <dbReference type="ARBA" id="ARBA00022691"/>
    </source>
</evidence>
<proteinExistence type="predicted"/>
<gene>
    <name evidence="5" type="ORF">ABVT11_12515</name>
</gene>
<evidence type="ECO:0000313" key="5">
    <source>
        <dbReference type="EMBL" id="MET1490652.1"/>
    </source>
</evidence>
<dbReference type="EMBL" id="JBEWLZ010000006">
    <property type="protein sequence ID" value="MET1490652.1"/>
    <property type="molecule type" value="Genomic_DNA"/>
</dbReference>
<dbReference type="PANTHER" id="PTHR43712">
    <property type="entry name" value="PUTATIVE (AFU_ORTHOLOGUE AFUA_4G14580)-RELATED"/>
    <property type="match status" value="1"/>
</dbReference>
<keyword evidence="2" id="KW-0808">Transferase</keyword>
<organism evidence="5 6">
    <name type="scientific">Uliginosibacterium paludis</name>
    <dbReference type="NCBI Taxonomy" id="1615952"/>
    <lineage>
        <taxon>Bacteria</taxon>
        <taxon>Pseudomonadati</taxon>
        <taxon>Pseudomonadota</taxon>
        <taxon>Betaproteobacteria</taxon>
        <taxon>Rhodocyclales</taxon>
        <taxon>Zoogloeaceae</taxon>
        <taxon>Uliginosibacterium</taxon>
    </lineage>
</organism>
<protein>
    <submittedName>
        <fullName evidence="5">Methyltransferase</fullName>
    </submittedName>
</protein>
<dbReference type="SUPFAM" id="SSF53335">
    <property type="entry name" value="S-adenosyl-L-methionine-dependent methyltransferases"/>
    <property type="match status" value="1"/>
</dbReference>
<comment type="caution">
    <text evidence="5">The sequence shown here is derived from an EMBL/GenBank/DDBJ whole genome shotgun (WGS) entry which is preliminary data.</text>
</comment>
<dbReference type="PROSITE" id="PS51683">
    <property type="entry name" value="SAM_OMT_II"/>
    <property type="match status" value="1"/>
</dbReference>
<dbReference type="Gene3D" id="3.40.50.150">
    <property type="entry name" value="Vaccinia Virus protein VP39"/>
    <property type="match status" value="1"/>
</dbReference>
<dbReference type="Proteomes" id="UP001548590">
    <property type="component" value="Unassembled WGS sequence"/>
</dbReference>
<dbReference type="InterPro" id="IPR001077">
    <property type="entry name" value="COMT_C"/>
</dbReference>
<accession>A0ABV2CT52</accession>
<dbReference type="CDD" id="cd02440">
    <property type="entry name" value="AdoMet_MTases"/>
    <property type="match status" value="1"/>
</dbReference>
<name>A0ABV2CT52_9RHOO</name>
<dbReference type="GO" id="GO:0032259">
    <property type="term" value="P:methylation"/>
    <property type="evidence" value="ECO:0007669"/>
    <property type="project" value="UniProtKB-KW"/>
</dbReference>
<dbReference type="Pfam" id="PF00891">
    <property type="entry name" value="Methyltransf_2"/>
    <property type="match status" value="1"/>
</dbReference>
<dbReference type="InterPro" id="IPR016461">
    <property type="entry name" value="COMT-like"/>
</dbReference>
<evidence type="ECO:0000313" key="6">
    <source>
        <dbReference type="Proteomes" id="UP001548590"/>
    </source>
</evidence>
<sequence length="556" mass="61329">MNWRDLSVSACGKYHERDGQPAYDGRFDEVLKFHAPGLAPVKRGDEAWHVGPDGNAAYSRRFIRTFGFYEGFAAAQAQDGWHHIRPDGSDTYPDRYDWCGNFQGERCTVRLRDGRYRHVFSDGSIAYPETWRYAGDYKDGFCVIQSDAGLCTHLDLNGKPLHGNWFADLDVFHKGFARARDGDGWMHVDLRGVPAYARRFAAVEPFYNGQARVERFDGGLEVINEQGQRLIELRPARQSEFAALSSDMVGYWRTETIAAAVRLGVIEGLPCTSDALAEKCGLSSDGAMRLLRALGELRLVERKAENWGLSVRGELLLADHSLSLADAALEYSDALSDLWSSLPEALKAKGDWRAPDIFGDVAKDPARLQGHHRMLRSYARHDYALIPGALGLQGNERVVDAGGGFGTLATNILSACPDAHVTVLDKPEVVEQARDSLGLVPGLNWQPGDLFEPWSAQADVVTLARVLHDWDDGDAIKILSQARAALPLGGKLFIIEMLMEEHGVSGALCDLHLLMATGGRERSKEAFERLLAEAGFRLVEVRRVAALPAVLCAEAI</sequence>
<evidence type="ECO:0000259" key="4">
    <source>
        <dbReference type="Pfam" id="PF00891"/>
    </source>
</evidence>
<dbReference type="PANTHER" id="PTHR43712:SF2">
    <property type="entry name" value="O-METHYLTRANSFERASE CICE"/>
    <property type="match status" value="1"/>
</dbReference>
<reference evidence="5 6" key="1">
    <citation type="submission" date="2024-07" db="EMBL/GenBank/DDBJ databases">
        <title>Uliginosibacterium paludis KCTC:42655.</title>
        <authorList>
            <person name="Kim M.K."/>
        </authorList>
    </citation>
    <scope>NUCLEOTIDE SEQUENCE [LARGE SCALE GENOMIC DNA]</scope>
    <source>
        <strain evidence="5 6">KCTC 42655</strain>
    </source>
</reference>
<evidence type="ECO:0000256" key="2">
    <source>
        <dbReference type="ARBA" id="ARBA00022679"/>
    </source>
</evidence>
<keyword evidence="1 5" id="KW-0489">Methyltransferase</keyword>
<keyword evidence="6" id="KW-1185">Reference proteome</keyword>
<dbReference type="InterPro" id="IPR029063">
    <property type="entry name" value="SAM-dependent_MTases_sf"/>
</dbReference>
<dbReference type="InterPro" id="IPR036388">
    <property type="entry name" value="WH-like_DNA-bd_sf"/>
</dbReference>
<dbReference type="GO" id="GO:0008168">
    <property type="term" value="F:methyltransferase activity"/>
    <property type="evidence" value="ECO:0007669"/>
    <property type="project" value="UniProtKB-KW"/>
</dbReference>
<evidence type="ECO:0000256" key="1">
    <source>
        <dbReference type="ARBA" id="ARBA00022603"/>
    </source>
</evidence>
<keyword evidence="3" id="KW-0949">S-adenosyl-L-methionine</keyword>
<dbReference type="RefSeq" id="WP_345927590.1">
    <property type="nucleotide sequence ID" value="NZ_JBDIVF010000004.1"/>
</dbReference>
<feature type="domain" description="O-methyltransferase C-terminal" evidence="4">
    <location>
        <begin position="390"/>
        <end position="537"/>
    </location>
</feature>
<dbReference type="InterPro" id="IPR036390">
    <property type="entry name" value="WH_DNA-bd_sf"/>
</dbReference>
<dbReference type="Gene3D" id="1.10.10.10">
    <property type="entry name" value="Winged helix-like DNA-binding domain superfamily/Winged helix DNA-binding domain"/>
    <property type="match status" value="1"/>
</dbReference>